<evidence type="ECO:0000313" key="2">
    <source>
        <dbReference type="EMBL" id="JAH06182.1"/>
    </source>
</evidence>
<feature type="signal peptide" evidence="1">
    <location>
        <begin position="1"/>
        <end position="21"/>
    </location>
</feature>
<evidence type="ECO:0000256" key="1">
    <source>
        <dbReference type="SAM" id="SignalP"/>
    </source>
</evidence>
<protein>
    <submittedName>
        <fullName evidence="2">Uncharacterized protein</fullName>
    </submittedName>
</protein>
<proteinExistence type="predicted"/>
<feature type="chain" id="PRO_5002431421" evidence="1">
    <location>
        <begin position="22"/>
        <end position="39"/>
    </location>
</feature>
<accession>A0A0E9PPF6</accession>
<dbReference type="EMBL" id="GBXM01102395">
    <property type="protein sequence ID" value="JAH06182.1"/>
    <property type="molecule type" value="Transcribed_RNA"/>
</dbReference>
<name>A0A0E9PPF6_ANGAN</name>
<organism evidence="2">
    <name type="scientific">Anguilla anguilla</name>
    <name type="common">European freshwater eel</name>
    <name type="synonym">Muraena anguilla</name>
    <dbReference type="NCBI Taxonomy" id="7936"/>
    <lineage>
        <taxon>Eukaryota</taxon>
        <taxon>Metazoa</taxon>
        <taxon>Chordata</taxon>
        <taxon>Craniata</taxon>
        <taxon>Vertebrata</taxon>
        <taxon>Euteleostomi</taxon>
        <taxon>Actinopterygii</taxon>
        <taxon>Neopterygii</taxon>
        <taxon>Teleostei</taxon>
        <taxon>Anguilliformes</taxon>
        <taxon>Anguillidae</taxon>
        <taxon>Anguilla</taxon>
    </lineage>
</organism>
<reference evidence="2" key="1">
    <citation type="submission" date="2014-11" db="EMBL/GenBank/DDBJ databases">
        <authorList>
            <person name="Amaro Gonzalez C."/>
        </authorList>
    </citation>
    <scope>NUCLEOTIDE SEQUENCE</scope>
</reference>
<keyword evidence="1" id="KW-0732">Signal</keyword>
<sequence length="39" mass="4144">MSTKIMLSRGSLLIISAQAVCTPPSPLATRATIDSNHNF</sequence>
<reference evidence="2" key="2">
    <citation type="journal article" date="2015" name="Fish Shellfish Immunol.">
        <title>Early steps in the European eel (Anguilla anguilla)-Vibrio vulnificus interaction in the gills: Role of the RtxA13 toxin.</title>
        <authorList>
            <person name="Callol A."/>
            <person name="Pajuelo D."/>
            <person name="Ebbesson L."/>
            <person name="Teles M."/>
            <person name="MacKenzie S."/>
            <person name="Amaro C."/>
        </authorList>
    </citation>
    <scope>NUCLEOTIDE SEQUENCE</scope>
</reference>
<dbReference type="AlphaFoldDB" id="A0A0E9PPF6"/>